<dbReference type="PANTHER" id="PTHR45641">
    <property type="entry name" value="TETRATRICOPEPTIDE REPEAT PROTEIN (AFU_ORTHOLOGUE AFUA_6G03870)"/>
    <property type="match status" value="1"/>
</dbReference>
<sequence>MNSCMNETVCPGPEAPYKPCHSTILRQGISRHQVGDLNGAMDCYERALRIRLEAPSPEVDQGNMSRSDESFCPANATVQGGLTLPEPQLVGDDAKNDSSLIGMGRYVKPLLHEAFHDLGEEATTAVLLFNISLIKISQQYFKVAANLLHLALLDMYKIEEKVTDRTEGGSSSSTILRLMICTNLGHALYRLRRFDEAANRFEESASLPGMMLEHARRRQIAASRRDMGSADSIRNFLRTLIGTLLHTARARDAAGNMPEQALALAREARGLCETLLTCFSTFDQNDDAGQQEDYAKARVDGGLSTIAAYVEAIVQHRRCKIDQAEVLYRQCLEGILSDECPPTSSSSPSSLGGALPFAPLRSASLYGLGRALFQRRRVEESVAYLRTAWSLRARALGEAHPDTIEAFYSMGRALHDADELTDALSVYERAHRLQVRLRGPGHPDSLRTLCNVARVRRTCGLQSEALEACKEAVREGKATLGERHAFVLDMLTMTGAILHDIGRPSEASAVLYEVLRCVDDSQAKMDDLLSNCPASSFLAGVAPGAAAA</sequence>
<dbReference type="Pfam" id="PF13424">
    <property type="entry name" value="TPR_12"/>
    <property type="match status" value="1"/>
</dbReference>
<name>A0A7S4JV92_9STRA</name>
<reference evidence="3" key="1">
    <citation type="submission" date="2021-01" db="EMBL/GenBank/DDBJ databases">
        <authorList>
            <person name="Corre E."/>
            <person name="Pelletier E."/>
            <person name="Niang G."/>
            <person name="Scheremetjew M."/>
            <person name="Finn R."/>
            <person name="Kale V."/>
            <person name="Holt S."/>
            <person name="Cochrane G."/>
            <person name="Meng A."/>
            <person name="Brown T."/>
            <person name="Cohen L."/>
        </authorList>
    </citation>
    <scope>NUCLEOTIDE SEQUENCE</scope>
    <source>
        <strain evidence="3">Isolate 1302-5</strain>
    </source>
</reference>
<dbReference type="PANTHER" id="PTHR45641:SF19">
    <property type="entry name" value="NEPHROCYSTIN-3"/>
    <property type="match status" value="1"/>
</dbReference>
<evidence type="ECO:0000256" key="2">
    <source>
        <dbReference type="ARBA" id="ARBA00022803"/>
    </source>
</evidence>
<protein>
    <recommendedName>
        <fullName evidence="4">Kinesin light chain</fullName>
    </recommendedName>
</protein>
<proteinExistence type="predicted"/>
<evidence type="ECO:0000256" key="1">
    <source>
        <dbReference type="ARBA" id="ARBA00022737"/>
    </source>
</evidence>
<evidence type="ECO:0000313" key="3">
    <source>
        <dbReference type="EMBL" id="CAE2275448.1"/>
    </source>
</evidence>
<dbReference type="InterPro" id="IPR011990">
    <property type="entry name" value="TPR-like_helical_dom_sf"/>
</dbReference>
<keyword evidence="1" id="KW-0677">Repeat</keyword>
<dbReference type="InterPro" id="IPR019734">
    <property type="entry name" value="TPR_rpt"/>
</dbReference>
<dbReference type="EMBL" id="HBKQ01050072">
    <property type="protein sequence ID" value="CAE2275448.1"/>
    <property type="molecule type" value="Transcribed_RNA"/>
</dbReference>
<organism evidence="3">
    <name type="scientific">Odontella aurita</name>
    <dbReference type="NCBI Taxonomy" id="265563"/>
    <lineage>
        <taxon>Eukaryota</taxon>
        <taxon>Sar</taxon>
        <taxon>Stramenopiles</taxon>
        <taxon>Ochrophyta</taxon>
        <taxon>Bacillariophyta</taxon>
        <taxon>Mediophyceae</taxon>
        <taxon>Biddulphiophycidae</taxon>
        <taxon>Eupodiscales</taxon>
        <taxon>Odontellaceae</taxon>
        <taxon>Odontella</taxon>
    </lineage>
</organism>
<dbReference type="Gene3D" id="1.25.40.10">
    <property type="entry name" value="Tetratricopeptide repeat domain"/>
    <property type="match status" value="2"/>
</dbReference>
<dbReference type="AlphaFoldDB" id="A0A7S4JV92"/>
<evidence type="ECO:0008006" key="4">
    <source>
        <dbReference type="Google" id="ProtNLM"/>
    </source>
</evidence>
<dbReference type="SMART" id="SM00028">
    <property type="entry name" value="TPR"/>
    <property type="match status" value="5"/>
</dbReference>
<dbReference type="SUPFAM" id="SSF48452">
    <property type="entry name" value="TPR-like"/>
    <property type="match status" value="3"/>
</dbReference>
<dbReference type="Pfam" id="PF13374">
    <property type="entry name" value="TPR_10"/>
    <property type="match status" value="1"/>
</dbReference>
<keyword evidence="2" id="KW-0802">TPR repeat</keyword>
<gene>
    <name evidence="3" type="ORF">OAUR00152_LOCUS34538</name>
</gene>
<accession>A0A7S4JV92</accession>